<feature type="transmembrane region" description="Helical" evidence="6">
    <location>
        <begin position="224"/>
        <end position="243"/>
    </location>
</feature>
<dbReference type="PANTHER" id="PTHR12385">
    <property type="entry name" value="CHOLINE TRANSPORTER-LIKE (SLC FAMILY 44)"/>
    <property type="match status" value="1"/>
</dbReference>
<comment type="similarity">
    <text evidence="2 6">Belongs to the CTL (choline transporter-like) family.</text>
</comment>
<evidence type="ECO:0000256" key="5">
    <source>
        <dbReference type="ARBA" id="ARBA00023136"/>
    </source>
</evidence>
<feature type="compositionally biased region" description="Basic and acidic residues" evidence="7">
    <location>
        <begin position="375"/>
        <end position="387"/>
    </location>
</feature>
<protein>
    <recommendedName>
        <fullName evidence="6">Choline transporter-like protein</fullName>
    </recommendedName>
</protein>
<gene>
    <name evidence="8" type="ORF">PAUS00366_LOCUS15047</name>
</gene>
<dbReference type="GO" id="GO:0022857">
    <property type="term" value="F:transmembrane transporter activity"/>
    <property type="evidence" value="ECO:0007669"/>
    <property type="project" value="UniProtKB-UniRule"/>
</dbReference>
<dbReference type="AlphaFoldDB" id="A0A7S4AP59"/>
<proteinExistence type="inferred from homology"/>
<organism evidence="8">
    <name type="scientific">Pseudo-nitzschia australis</name>
    <dbReference type="NCBI Taxonomy" id="44445"/>
    <lineage>
        <taxon>Eukaryota</taxon>
        <taxon>Sar</taxon>
        <taxon>Stramenopiles</taxon>
        <taxon>Ochrophyta</taxon>
        <taxon>Bacillariophyta</taxon>
        <taxon>Bacillariophyceae</taxon>
        <taxon>Bacillariophycidae</taxon>
        <taxon>Bacillariales</taxon>
        <taxon>Bacillariaceae</taxon>
        <taxon>Pseudo-nitzschia</taxon>
    </lineage>
</organism>
<keyword evidence="4 6" id="KW-1133">Transmembrane helix</keyword>
<feature type="region of interest" description="Disordered" evidence="7">
    <location>
        <begin position="303"/>
        <end position="475"/>
    </location>
</feature>
<dbReference type="PANTHER" id="PTHR12385:SF4">
    <property type="entry name" value="PROTEIN PNS1"/>
    <property type="match status" value="1"/>
</dbReference>
<comment type="function">
    <text evidence="6">Choline transporter.</text>
</comment>
<sequence>MDDDNDDDSDNDNDNHVMARVTSNNTPGGRFRPFGNRNGNWRTRLRRKQWPKDISWAVAFWMIVPIGLFAPLVRYGGSSNNNSNTGSSLETSWLAAATSPRSATLHTLTWGLIAAAVLLPRLLYRTSGGVGPGDDARHFASQLLLASAPVSACVYLGLLAGTYLMLPDAFFPYGLIPLWYLARDLYLFRRWKMTATTPGGRQAFFQALACAALDILSRSLKRKVFYRAVVLVILGQFGVIALWRLSLLAALRSGSLVWAAGAFLGGKWATGTVARLLTLTACGGVSNWFAEQSSLIEGMHQMMEGQGRQDGKRDYVEDNGNGRDNGKDDDNDNDNNQETTIEFSSLSPRDQKGQSDGYGNGNRTVSANANGKRLYRSDDSGRNRTEDNNNMPEAYRMADASQYRSTVGTGMDGDFESDDDESLRDEDSDDEDDYASFLNDSARRTTNHLLAQRRRHRRQERHQRKERRDARSSTVRQLMASGLSVSFGSVTKCGLLGGLAQLVWSQIRKIDHARATLGGMRGMPIGGGSSSSSSSSLSNSQVIMKRINSVARNFVRAHSDMAMSYVADYQMSYTRAAQEVAILVDEAGVEPIIHDDISTHMSACVGGSVSGVIILFTGAILVHQRNRNDPGVPDSAVALDMVIAFFFCYTLIFTVMEPLRASIKAVYVCFAQHPEALSQAYPLIFHRLSRMSQSNLR</sequence>
<feature type="transmembrane region" description="Helical" evidence="6">
    <location>
        <begin position="603"/>
        <end position="623"/>
    </location>
</feature>
<feature type="transmembrane region" description="Helical" evidence="6">
    <location>
        <begin position="170"/>
        <end position="188"/>
    </location>
</feature>
<comment type="subcellular location">
    <subcellularLocation>
        <location evidence="6">Cell membrane</location>
        <topology evidence="6">Multi-pass membrane protein</topology>
    </subcellularLocation>
    <subcellularLocation>
        <location evidence="1">Membrane</location>
        <topology evidence="1">Multi-pass membrane protein</topology>
    </subcellularLocation>
</comment>
<feature type="compositionally biased region" description="Basic residues" evidence="7">
    <location>
        <begin position="451"/>
        <end position="465"/>
    </location>
</feature>
<dbReference type="Pfam" id="PF04515">
    <property type="entry name" value="Choline_transpo"/>
    <property type="match status" value="1"/>
</dbReference>
<keyword evidence="3 6" id="KW-0812">Transmembrane</keyword>
<evidence type="ECO:0000256" key="4">
    <source>
        <dbReference type="ARBA" id="ARBA00022989"/>
    </source>
</evidence>
<evidence type="ECO:0000256" key="2">
    <source>
        <dbReference type="ARBA" id="ARBA00007168"/>
    </source>
</evidence>
<dbReference type="InterPro" id="IPR007603">
    <property type="entry name" value="Choline_transptr-like"/>
</dbReference>
<feature type="compositionally biased region" description="Acidic residues" evidence="7">
    <location>
        <begin position="1"/>
        <end position="12"/>
    </location>
</feature>
<evidence type="ECO:0000256" key="6">
    <source>
        <dbReference type="RuleBase" id="RU368066"/>
    </source>
</evidence>
<evidence type="ECO:0000256" key="7">
    <source>
        <dbReference type="SAM" id="MobiDB-lite"/>
    </source>
</evidence>
<feature type="compositionally biased region" description="Polar residues" evidence="7">
    <location>
        <begin position="337"/>
        <end position="348"/>
    </location>
</feature>
<feature type="compositionally biased region" description="Acidic residues" evidence="7">
    <location>
        <begin position="413"/>
        <end position="434"/>
    </location>
</feature>
<evidence type="ECO:0000313" key="8">
    <source>
        <dbReference type="EMBL" id="CAE0722292.1"/>
    </source>
</evidence>
<feature type="transmembrane region" description="Helical" evidence="6">
    <location>
        <begin position="249"/>
        <end position="269"/>
    </location>
</feature>
<evidence type="ECO:0000256" key="1">
    <source>
        <dbReference type="ARBA" id="ARBA00004141"/>
    </source>
</evidence>
<dbReference type="GO" id="GO:0005886">
    <property type="term" value="C:plasma membrane"/>
    <property type="evidence" value="ECO:0007669"/>
    <property type="project" value="UniProtKB-SubCell"/>
</dbReference>
<feature type="transmembrane region" description="Helical" evidence="6">
    <location>
        <begin position="103"/>
        <end position="123"/>
    </location>
</feature>
<evidence type="ECO:0000256" key="3">
    <source>
        <dbReference type="ARBA" id="ARBA00022692"/>
    </source>
</evidence>
<feature type="transmembrane region" description="Helical" evidence="6">
    <location>
        <begin position="54"/>
        <end position="73"/>
    </location>
</feature>
<feature type="region of interest" description="Disordered" evidence="7">
    <location>
        <begin position="1"/>
        <end position="36"/>
    </location>
</feature>
<feature type="transmembrane region" description="Helical" evidence="6">
    <location>
        <begin position="635"/>
        <end position="655"/>
    </location>
</feature>
<dbReference type="EMBL" id="HBIX01021437">
    <property type="protein sequence ID" value="CAE0722292.1"/>
    <property type="molecule type" value="Transcribed_RNA"/>
</dbReference>
<feature type="compositionally biased region" description="Basic and acidic residues" evidence="7">
    <location>
        <begin position="307"/>
        <end position="328"/>
    </location>
</feature>
<accession>A0A7S4AP59</accession>
<feature type="compositionally biased region" description="Low complexity" evidence="7">
    <location>
        <begin position="27"/>
        <end position="36"/>
    </location>
</feature>
<keyword evidence="5 6" id="KW-0472">Membrane</keyword>
<name>A0A7S4AP59_9STRA</name>
<feature type="transmembrane region" description="Helical" evidence="6">
    <location>
        <begin position="143"/>
        <end position="164"/>
    </location>
</feature>
<reference evidence="8" key="1">
    <citation type="submission" date="2021-01" db="EMBL/GenBank/DDBJ databases">
        <authorList>
            <person name="Corre E."/>
            <person name="Pelletier E."/>
            <person name="Niang G."/>
            <person name="Scheremetjew M."/>
            <person name="Finn R."/>
            <person name="Kale V."/>
            <person name="Holt S."/>
            <person name="Cochrane G."/>
            <person name="Meng A."/>
            <person name="Brown T."/>
            <person name="Cohen L."/>
        </authorList>
    </citation>
    <scope>NUCLEOTIDE SEQUENCE</scope>
    <source>
        <strain evidence="8">10249 10 AB</strain>
    </source>
</reference>